<dbReference type="AlphaFoldDB" id="A0AAW1NMP6"/>
<evidence type="ECO:0000256" key="1">
    <source>
        <dbReference type="ARBA" id="ARBA00001936"/>
    </source>
</evidence>
<feature type="region of interest" description="Disordered" evidence="8">
    <location>
        <begin position="436"/>
        <end position="459"/>
    </location>
</feature>
<keyword evidence="10" id="KW-1185">Reference proteome</keyword>
<gene>
    <name evidence="9" type="ORF">WJX73_000832</name>
</gene>
<comment type="cofactor">
    <cofactor evidence="2">
        <name>Mg(2+)</name>
        <dbReference type="ChEBI" id="CHEBI:18420"/>
    </cofactor>
</comment>
<evidence type="ECO:0000256" key="8">
    <source>
        <dbReference type="SAM" id="MobiDB-lite"/>
    </source>
</evidence>
<evidence type="ECO:0000256" key="5">
    <source>
        <dbReference type="ARBA" id="ARBA00038047"/>
    </source>
</evidence>
<dbReference type="Pfam" id="PF01704">
    <property type="entry name" value="UDPGP"/>
    <property type="match status" value="1"/>
</dbReference>
<comment type="cofactor">
    <cofactor evidence="1">
        <name>Mn(2+)</name>
        <dbReference type="ChEBI" id="CHEBI:29035"/>
    </cofactor>
</comment>
<dbReference type="PANTHER" id="PTHR11952">
    <property type="entry name" value="UDP- GLUCOSE PYROPHOSPHORYLASE"/>
    <property type="match status" value="1"/>
</dbReference>
<evidence type="ECO:0000256" key="7">
    <source>
        <dbReference type="ARBA" id="ARBA00048259"/>
    </source>
</evidence>
<dbReference type="InterPro" id="IPR002618">
    <property type="entry name" value="UDPGP_fam"/>
</dbReference>
<feature type="region of interest" description="Disordered" evidence="8">
    <location>
        <begin position="400"/>
        <end position="421"/>
    </location>
</feature>
<evidence type="ECO:0000313" key="9">
    <source>
        <dbReference type="EMBL" id="KAK9786667.1"/>
    </source>
</evidence>
<name>A0AAW1NMP6_9CHLO</name>
<dbReference type="InterPro" id="IPR029044">
    <property type="entry name" value="Nucleotide-diphossugar_trans"/>
</dbReference>
<protein>
    <recommendedName>
        <fullName evidence="6">UTP-monosaccharide-1-phosphate uridylyltransferase</fullName>
        <ecNumber evidence="6">2.7.7.64</ecNumber>
    </recommendedName>
</protein>
<organism evidence="9 10">
    <name type="scientific">Symbiochloris irregularis</name>
    <dbReference type="NCBI Taxonomy" id="706552"/>
    <lineage>
        <taxon>Eukaryota</taxon>
        <taxon>Viridiplantae</taxon>
        <taxon>Chlorophyta</taxon>
        <taxon>core chlorophytes</taxon>
        <taxon>Trebouxiophyceae</taxon>
        <taxon>Trebouxiales</taxon>
        <taxon>Trebouxiaceae</taxon>
        <taxon>Symbiochloris</taxon>
    </lineage>
</organism>
<dbReference type="Gene3D" id="3.90.550.10">
    <property type="entry name" value="Spore Coat Polysaccharide Biosynthesis Protein SpsA, Chain A"/>
    <property type="match status" value="1"/>
</dbReference>
<dbReference type="GO" id="GO:0003977">
    <property type="term" value="F:UDP-N-acetylglucosamine diphosphorylase activity"/>
    <property type="evidence" value="ECO:0007669"/>
    <property type="project" value="TreeGrafter"/>
</dbReference>
<dbReference type="PANTHER" id="PTHR11952:SF9">
    <property type="entry name" value="UDP-SUGAR PYROPHOSPHORYLASE"/>
    <property type="match status" value="1"/>
</dbReference>
<comment type="similarity">
    <text evidence="5">Belongs to the USP family.</text>
</comment>
<keyword evidence="4" id="KW-0548">Nucleotidyltransferase</keyword>
<proteinExistence type="inferred from homology"/>
<dbReference type="SUPFAM" id="SSF53448">
    <property type="entry name" value="Nucleotide-diphospho-sugar transferases"/>
    <property type="match status" value="1"/>
</dbReference>
<reference evidence="9 10" key="1">
    <citation type="journal article" date="2024" name="Nat. Commun.">
        <title>Phylogenomics reveals the evolutionary origins of lichenization in chlorophyte algae.</title>
        <authorList>
            <person name="Puginier C."/>
            <person name="Libourel C."/>
            <person name="Otte J."/>
            <person name="Skaloud P."/>
            <person name="Haon M."/>
            <person name="Grisel S."/>
            <person name="Petersen M."/>
            <person name="Berrin J.G."/>
            <person name="Delaux P.M."/>
            <person name="Dal Grande F."/>
            <person name="Keller J."/>
        </authorList>
    </citation>
    <scope>NUCLEOTIDE SEQUENCE [LARGE SCALE GENOMIC DNA]</scope>
    <source>
        <strain evidence="9 10">SAG 2036</strain>
    </source>
</reference>
<evidence type="ECO:0000256" key="4">
    <source>
        <dbReference type="ARBA" id="ARBA00022695"/>
    </source>
</evidence>
<keyword evidence="3" id="KW-0808">Transferase</keyword>
<comment type="caution">
    <text evidence="9">The sequence shown here is derived from an EMBL/GenBank/DDBJ whole genome shotgun (WGS) entry which is preliminary data.</text>
</comment>
<comment type="catalytic activity">
    <reaction evidence="7">
        <text>a monosaccharide 1-phosphate + UTP + H(+) = a UDP-monosaccharide + diphosphate</text>
        <dbReference type="Rhea" id="RHEA:13205"/>
        <dbReference type="ChEBI" id="CHEBI:15378"/>
        <dbReference type="ChEBI" id="CHEBI:33019"/>
        <dbReference type="ChEBI" id="CHEBI:46398"/>
        <dbReference type="ChEBI" id="CHEBI:140358"/>
        <dbReference type="ChEBI" id="CHEBI:140359"/>
        <dbReference type="EC" id="2.7.7.64"/>
    </reaction>
</comment>
<dbReference type="GO" id="GO:0006048">
    <property type="term" value="P:UDP-N-acetylglucosamine biosynthetic process"/>
    <property type="evidence" value="ECO:0007669"/>
    <property type="project" value="TreeGrafter"/>
</dbReference>
<evidence type="ECO:0000313" key="10">
    <source>
        <dbReference type="Proteomes" id="UP001465755"/>
    </source>
</evidence>
<dbReference type="GO" id="GO:0051748">
    <property type="term" value="F:UTP-monosaccharide-1-phosphate uridylyltransferase activity"/>
    <property type="evidence" value="ECO:0007669"/>
    <property type="project" value="UniProtKB-EC"/>
</dbReference>
<feature type="compositionally biased region" description="Basic residues" evidence="8">
    <location>
        <begin position="450"/>
        <end position="459"/>
    </location>
</feature>
<sequence>MPRVSTSKLTAVLSAGALAFAAAYAYRVYKRRDEPSAEEQAALKDNAQLFKGKELKLLQQLLQLDQRHLFDNWKPPGEEDAEKARLVEQLQQLDQTYPGGLAAYVSNAKRLLADSKAGANPFEGYTPSVPQGENLDFGSAEFQELEREGVKAASNAAFVLVAGGLGERLGFSGIKLALPADTARGACFLQVYIESILALQKSSGASSPLPLAIMTSDDTHALTEQLLEEHSHFGMQPDQVTLLKQAKVACLSDTDAHLALDPKDGFKLQTKPHGHGDVHALLHGSGLLSKWQQQGVRWVAFFQDTNGLVFRAIPAALGVSAQQNLDVNSIAVPRAAKEAIGGIARLTHSSGRAMTINVEYNQLDPLLRATGHPDGDVADSSGFSPYPGNINQLILKVDSYAGDAGPHPGPHSGDFPRELPDDAKVGFTSINQVWGQQYSPVRNSPEDARAKHKSGTRTL</sequence>
<evidence type="ECO:0000256" key="2">
    <source>
        <dbReference type="ARBA" id="ARBA00001946"/>
    </source>
</evidence>
<dbReference type="Proteomes" id="UP001465755">
    <property type="component" value="Unassembled WGS sequence"/>
</dbReference>
<dbReference type="EC" id="2.7.7.64" evidence="6"/>
<accession>A0AAW1NMP6</accession>
<dbReference type="InterPro" id="IPR039741">
    <property type="entry name" value="UDP-sugar_pyrophosphorylase"/>
</dbReference>
<dbReference type="EMBL" id="JALJOQ010000267">
    <property type="protein sequence ID" value="KAK9786667.1"/>
    <property type="molecule type" value="Genomic_DNA"/>
</dbReference>
<evidence type="ECO:0000256" key="6">
    <source>
        <dbReference type="ARBA" id="ARBA00039080"/>
    </source>
</evidence>
<evidence type="ECO:0000256" key="3">
    <source>
        <dbReference type="ARBA" id="ARBA00022679"/>
    </source>
</evidence>